<dbReference type="PANTHER" id="PTHR13056">
    <property type="entry name" value="VACUOLAR FUSION PROTEIN CCZ1 HOMOLOG-RELATED"/>
    <property type="match status" value="1"/>
</dbReference>
<dbReference type="PANTHER" id="PTHR13056:SF0">
    <property type="entry name" value="VACUOLAR FUSION PROTEIN CCZ1 HOMOLOG-RELATED"/>
    <property type="match status" value="1"/>
</dbReference>
<accession>A0A388LEE3</accession>
<dbReference type="GO" id="GO:0035658">
    <property type="term" value="C:Mon1-Ccz1 complex"/>
    <property type="evidence" value="ECO:0007669"/>
    <property type="project" value="InterPro"/>
</dbReference>
<sequence>MKGTDSQPPGKVAAPDSAREFNIEVLDLLTSEDFTWLPLPTTDRLPGPQCATLCAHLHTYLSFYAPPTSPTDDEVVVGDILAYVTKVAHEFRKQRCDDNNAPLLYVRIQVGQALCNALLDSGISRNFMSQAFMQKAGLGAQVRRKANLMSIKLADERTQQLIDRYIKAVLVYFAPHACEPVTFDILDTDFRHYFGNALACKCGSHGQLPPADSYQDVPFREQQSLLGLSDGLLTFTRIFSPDFPCESMHGDKHRHFFYRCEHDIWMVLSGPATGAVPTAATSGNARSSATTAAQGLDPTAIVGPNYGSPYIDRKAVMIPFRFDGKEDVESWISSMRAYFEVQGSQRVNQSLILGTNVEPVVRGFLEVQAMQAGYSKINLSKWLKVTPVTTLEDILVAQYKDPHAAPRVRIQLDELKRNKW</sequence>
<dbReference type="InterPro" id="IPR021109">
    <property type="entry name" value="Peptidase_aspartic_dom_sf"/>
</dbReference>
<dbReference type="Pfam" id="PF19031">
    <property type="entry name" value="Intu_longin_1"/>
    <property type="match status" value="1"/>
</dbReference>
<evidence type="ECO:0000259" key="2">
    <source>
        <dbReference type="Pfam" id="PF19031"/>
    </source>
</evidence>
<gene>
    <name evidence="3" type="ORF">CBR_g31097</name>
</gene>
<dbReference type="Gene3D" id="2.40.70.10">
    <property type="entry name" value="Acid Proteases"/>
    <property type="match status" value="1"/>
</dbReference>
<comment type="caution">
    <text evidence="3">The sequence shown here is derived from an EMBL/GenBank/DDBJ whole genome shotgun (WGS) entry which is preliminary data.</text>
</comment>
<dbReference type="AlphaFoldDB" id="A0A388LEE3"/>
<keyword evidence="4" id="KW-1185">Reference proteome</keyword>
<protein>
    <recommendedName>
        <fullName evidence="2">CCZ1/INTU/HSP4 first Longin domain-containing protein</fullName>
    </recommendedName>
</protein>
<dbReference type="OrthoDB" id="240546at2759"/>
<dbReference type="InterPro" id="IPR013176">
    <property type="entry name" value="Ccz1"/>
</dbReference>
<organism evidence="3 4">
    <name type="scientific">Chara braunii</name>
    <name type="common">Braun's stonewort</name>
    <dbReference type="NCBI Taxonomy" id="69332"/>
    <lineage>
        <taxon>Eukaryota</taxon>
        <taxon>Viridiplantae</taxon>
        <taxon>Streptophyta</taxon>
        <taxon>Charophyceae</taxon>
        <taxon>Charales</taxon>
        <taxon>Characeae</taxon>
        <taxon>Chara</taxon>
    </lineage>
</organism>
<dbReference type="CDD" id="cd00303">
    <property type="entry name" value="retropepsin_like"/>
    <property type="match status" value="1"/>
</dbReference>
<evidence type="ECO:0000313" key="4">
    <source>
        <dbReference type="Proteomes" id="UP000265515"/>
    </source>
</evidence>
<comment type="similarity">
    <text evidence="1">Belongs to the CCZ1 family.</text>
</comment>
<name>A0A388LEE3_CHABU</name>
<proteinExistence type="inferred from homology"/>
<feature type="domain" description="CCZ1/INTU/HSP4 first Longin" evidence="2">
    <location>
        <begin position="220"/>
        <end position="270"/>
    </location>
</feature>
<dbReference type="Proteomes" id="UP000265515">
    <property type="component" value="Unassembled WGS sequence"/>
</dbReference>
<dbReference type="InterPro" id="IPR043987">
    <property type="entry name" value="CCZ1/INTU/HSP4_longin_1"/>
</dbReference>
<dbReference type="EMBL" id="BFEA01000352">
    <property type="protein sequence ID" value="GBG80637.1"/>
    <property type="molecule type" value="Genomic_DNA"/>
</dbReference>
<dbReference type="Gramene" id="GBG80637">
    <property type="protein sequence ID" value="GBG80637"/>
    <property type="gene ID" value="CBR_g31097"/>
</dbReference>
<dbReference type="STRING" id="69332.A0A388LEE3"/>
<dbReference type="GO" id="GO:0016192">
    <property type="term" value="P:vesicle-mediated transport"/>
    <property type="evidence" value="ECO:0007669"/>
    <property type="project" value="InterPro"/>
</dbReference>
<evidence type="ECO:0000313" key="3">
    <source>
        <dbReference type="EMBL" id="GBG80637.1"/>
    </source>
</evidence>
<evidence type="ECO:0000256" key="1">
    <source>
        <dbReference type="ARBA" id="ARBA00005352"/>
    </source>
</evidence>
<reference evidence="3 4" key="1">
    <citation type="journal article" date="2018" name="Cell">
        <title>The Chara Genome: Secondary Complexity and Implications for Plant Terrestrialization.</title>
        <authorList>
            <person name="Nishiyama T."/>
            <person name="Sakayama H."/>
            <person name="Vries J.D."/>
            <person name="Buschmann H."/>
            <person name="Saint-Marcoux D."/>
            <person name="Ullrich K.K."/>
            <person name="Haas F.B."/>
            <person name="Vanderstraeten L."/>
            <person name="Becker D."/>
            <person name="Lang D."/>
            <person name="Vosolsobe S."/>
            <person name="Rombauts S."/>
            <person name="Wilhelmsson P.K.I."/>
            <person name="Janitza P."/>
            <person name="Kern R."/>
            <person name="Heyl A."/>
            <person name="Rumpler F."/>
            <person name="Villalobos L.I.A.C."/>
            <person name="Clay J.M."/>
            <person name="Skokan R."/>
            <person name="Toyoda A."/>
            <person name="Suzuki Y."/>
            <person name="Kagoshima H."/>
            <person name="Schijlen E."/>
            <person name="Tajeshwar N."/>
            <person name="Catarino B."/>
            <person name="Hetherington A.J."/>
            <person name="Saltykova A."/>
            <person name="Bonnot C."/>
            <person name="Breuninger H."/>
            <person name="Symeonidi A."/>
            <person name="Radhakrishnan G.V."/>
            <person name="Van Nieuwerburgh F."/>
            <person name="Deforce D."/>
            <person name="Chang C."/>
            <person name="Karol K.G."/>
            <person name="Hedrich R."/>
            <person name="Ulvskov P."/>
            <person name="Glockner G."/>
            <person name="Delwiche C.F."/>
            <person name="Petrasek J."/>
            <person name="Van de Peer Y."/>
            <person name="Friml J."/>
            <person name="Beilby M."/>
            <person name="Dolan L."/>
            <person name="Kohara Y."/>
            <person name="Sugano S."/>
            <person name="Fujiyama A."/>
            <person name="Delaux P.-M."/>
            <person name="Quint M."/>
            <person name="TheiBen G."/>
            <person name="Hagemann M."/>
            <person name="Harholt J."/>
            <person name="Dunand C."/>
            <person name="Zachgo S."/>
            <person name="Langdale J."/>
            <person name="Maumus F."/>
            <person name="Straeten D.V.D."/>
            <person name="Gould S.B."/>
            <person name="Rensing S.A."/>
        </authorList>
    </citation>
    <scope>NUCLEOTIDE SEQUENCE [LARGE SCALE GENOMIC DNA]</scope>
    <source>
        <strain evidence="3 4">S276</strain>
    </source>
</reference>